<name>A0ABV0BVE4_9SPHI</name>
<evidence type="ECO:0000313" key="3">
    <source>
        <dbReference type="Proteomes" id="UP001409291"/>
    </source>
</evidence>
<dbReference type="InterPro" id="IPR011704">
    <property type="entry name" value="ATPase_dyneun-rel_AAA"/>
</dbReference>
<protein>
    <submittedName>
        <fullName evidence="2">AAA family ATPase</fullName>
    </submittedName>
</protein>
<dbReference type="InterPro" id="IPR027417">
    <property type="entry name" value="P-loop_NTPase"/>
</dbReference>
<evidence type="ECO:0000259" key="1">
    <source>
        <dbReference type="Pfam" id="PF07728"/>
    </source>
</evidence>
<dbReference type="EMBL" id="JBDJNQ010000007">
    <property type="protein sequence ID" value="MEN5378779.1"/>
    <property type="molecule type" value="Genomic_DNA"/>
</dbReference>
<dbReference type="Pfam" id="PF07728">
    <property type="entry name" value="AAA_5"/>
    <property type="match status" value="1"/>
</dbReference>
<accession>A0ABV0BVE4</accession>
<dbReference type="Proteomes" id="UP001409291">
    <property type="component" value="Unassembled WGS sequence"/>
</dbReference>
<dbReference type="InterPro" id="IPR052934">
    <property type="entry name" value="Methyl-DNA_Rec/Restrict_Enz"/>
</dbReference>
<dbReference type="PANTHER" id="PTHR37291:SF1">
    <property type="entry name" value="TYPE IV METHYL-DIRECTED RESTRICTION ENZYME ECOKMCRB SUBUNIT"/>
    <property type="match status" value="1"/>
</dbReference>
<proteinExistence type="predicted"/>
<sequence>MNKSVVILYKYLIHTFQAERKSWHDAYEHITKAVCTIREKLLEEDSKKINDPSLYGESLAFESWEMFLDKMFDNRPNGVSGIGQSIFSDEMRKNARHNHELINILTNLIKDPSKNNHEQFANIWNQVFSKNNPVQTNRATATCTLDVSSTVDVGRFNEVFSWFVDNKYVEPYTGGDDWYSRNIYLVKELRAKIDTAELREGELPDVPVDNYWINIFIWLAYENIANPFSLSKQVIKYGAPGTGKTYNAKKICQIQYSFWKKTYGLESEVEFDEVFNVVQFHPTYSYEDFIEGLRPILKESKSQLTLVNGIFKQLCKEAGKWEADLYNIDPNREFSKWTVEQVKQSRLEKDKEYWKYVLTLDGETKVKDILPPYFIVIDEINRAELSAVFGELMYSLEYRGASNAIKTQYAALNDASTAVLTVNGIGKFFVSHNVYIIGTMNTIDRSVDSFDFALRRRFKWEEVHPDMDLLKLHLDEYNKVWSPIVKSVTALNDKLEQEPLLGKDYRLGHAYFWNLGYNKDLKENDLRKRLWEDKIGPLLEEYLRGSGNNGLINSFKTAFGLK</sequence>
<gene>
    <name evidence="2" type="ORF">ABE541_16060</name>
</gene>
<feature type="domain" description="ATPase dynein-related AAA" evidence="1">
    <location>
        <begin position="336"/>
        <end position="458"/>
    </location>
</feature>
<dbReference type="PANTHER" id="PTHR37291">
    <property type="entry name" value="5-METHYLCYTOSINE-SPECIFIC RESTRICTION ENZYME B"/>
    <property type="match status" value="1"/>
</dbReference>
<organism evidence="2 3">
    <name type="scientific">Sphingobacterium kitahiroshimense</name>
    <dbReference type="NCBI Taxonomy" id="470446"/>
    <lineage>
        <taxon>Bacteria</taxon>
        <taxon>Pseudomonadati</taxon>
        <taxon>Bacteroidota</taxon>
        <taxon>Sphingobacteriia</taxon>
        <taxon>Sphingobacteriales</taxon>
        <taxon>Sphingobacteriaceae</taxon>
        <taxon>Sphingobacterium</taxon>
    </lineage>
</organism>
<dbReference type="Gene3D" id="3.40.50.300">
    <property type="entry name" value="P-loop containing nucleotide triphosphate hydrolases"/>
    <property type="match status" value="1"/>
</dbReference>
<evidence type="ECO:0000313" key="2">
    <source>
        <dbReference type="EMBL" id="MEN5378779.1"/>
    </source>
</evidence>
<reference evidence="2 3" key="1">
    <citation type="submission" date="2024-04" db="EMBL/GenBank/DDBJ databases">
        <title>WGS of bacteria from Torrens River.</title>
        <authorList>
            <person name="Wyrsch E.R."/>
            <person name="Drigo B."/>
        </authorList>
    </citation>
    <scope>NUCLEOTIDE SEQUENCE [LARGE SCALE GENOMIC DNA]</scope>
    <source>
        <strain evidence="2 3">TWI391</strain>
    </source>
</reference>
<keyword evidence="3" id="KW-1185">Reference proteome</keyword>
<comment type="caution">
    <text evidence="2">The sequence shown here is derived from an EMBL/GenBank/DDBJ whole genome shotgun (WGS) entry which is preliminary data.</text>
</comment>
<dbReference type="SUPFAM" id="SSF52540">
    <property type="entry name" value="P-loop containing nucleoside triphosphate hydrolases"/>
    <property type="match status" value="1"/>
</dbReference>
<dbReference type="RefSeq" id="WP_346581690.1">
    <property type="nucleotide sequence ID" value="NZ_JBDJNQ010000007.1"/>
</dbReference>